<dbReference type="AlphaFoldDB" id="A0A9C7G6V8"/>
<protein>
    <recommendedName>
        <fullName evidence="3">Group-specific protein</fullName>
    </recommendedName>
</protein>
<name>A0A9C7G6V8_9BACI</name>
<comment type="caution">
    <text evidence="1">The sequence shown here is derived from an EMBL/GenBank/DDBJ whole genome shotgun (WGS) entry which is preliminary data.</text>
</comment>
<proteinExistence type="predicted"/>
<sequence length="128" mass="15137">MFKDLSPGIKISITRSITTAFEQYMNRIDWNESKMDLSAFIADWRDYIQNQASWFDKLESDIKNNPLFHEELAAKINETIEKILSEEPTEAQMDEIDALQKEVREEYDYSCKTEAKYVIEKLKKKQSN</sequence>
<dbReference type="EMBL" id="CAKJTG010000002">
    <property type="protein sequence ID" value="CAG9606635.1"/>
    <property type="molecule type" value="Genomic_DNA"/>
</dbReference>
<keyword evidence="2" id="KW-1185">Reference proteome</keyword>
<evidence type="ECO:0008006" key="3">
    <source>
        <dbReference type="Google" id="ProtNLM"/>
    </source>
</evidence>
<dbReference type="RefSeq" id="WP_230494923.1">
    <property type="nucleotide sequence ID" value="NZ_CAKJTG010000002.1"/>
</dbReference>
<dbReference type="Proteomes" id="UP000789845">
    <property type="component" value="Unassembled WGS sequence"/>
</dbReference>
<evidence type="ECO:0000313" key="1">
    <source>
        <dbReference type="EMBL" id="CAG9606635.1"/>
    </source>
</evidence>
<reference evidence="1" key="1">
    <citation type="submission" date="2021-10" db="EMBL/GenBank/DDBJ databases">
        <authorList>
            <person name="Criscuolo A."/>
        </authorList>
    </citation>
    <scope>NUCLEOTIDE SEQUENCE</scope>
    <source>
        <strain evidence="1">CIP111885</strain>
    </source>
</reference>
<gene>
    <name evidence="1" type="ORF">NEOCIP111885_00323</name>
</gene>
<evidence type="ECO:0000313" key="2">
    <source>
        <dbReference type="Proteomes" id="UP000789845"/>
    </source>
</evidence>
<organism evidence="1 2">
    <name type="scientific">Pseudoneobacillus rhizosphaerae</name>
    <dbReference type="NCBI Taxonomy" id="2880968"/>
    <lineage>
        <taxon>Bacteria</taxon>
        <taxon>Bacillati</taxon>
        <taxon>Bacillota</taxon>
        <taxon>Bacilli</taxon>
        <taxon>Bacillales</taxon>
        <taxon>Bacillaceae</taxon>
        <taxon>Pseudoneobacillus</taxon>
    </lineage>
</organism>
<accession>A0A9C7G6V8</accession>